<dbReference type="SUPFAM" id="SSF51445">
    <property type="entry name" value="(Trans)glycosidases"/>
    <property type="match status" value="2"/>
</dbReference>
<dbReference type="CDD" id="cd11338">
    <property type="entry name" value="AmyAc_CMD"/>
    <property type="match status" value="1"/>
</dbReference>
<evidence type="ECO:0000256" key="3">
    <source>
        <dbReference type="ARBA" id="ARBA00012560"/>
    </source>
</evidence>
<dbReference type="InterPro" id="IPR003385">
    <property type="entry name" value="Glyco_hydro_77"/>
</dbReference>
<dbReference type="Proteomes" id="UP000051927">
    <property type="component" value="Unassembled WGS sequence"/>
</dbReference>
<evidence type="ECO:0000256" key="9">
    <source>
        <dbReference type="ARBA" id="ARBA00031501"/>
    </source>
</evidence>
<feature type="domain" description="Glycosyl hydrolase family 13 catalytic" evidence="10">
    <location>
        <begin position="165"/>
        <end position="588"/>
    </location>
</feature>
<organism evidence="11 12">
    <name type="scientific">Lancefieldella rimae</name>
    <dbReference type="NCBI Taxonomy" id="1383"/>
    <lineage>
        <taxon>Bacteria</taxon>
        <taxon>Bacillati</taxon>
        <taxon>Actinomycetota</taxon>
        <taxon>Coriobacteriia</taxon>
        <taxon>Coriobacteriales</taxon>
        <taxon>Atopobiaceae</taxon>
        <taxon>Lancefieldella</taxon>
    </lineage>
</organism>
<dbReference type="PANTHER" id="PTHR32438">
    <property type="entry name" value="4-ALPHA-GLUCANOTRANSFERASE DPE1, CHLOROPLASTIC/AMYLOPLASTIC"/>
    <property type="match status" value="1"/>
</dbReference>
<dbReference type="RefSeq" id="WP_003149437.1">
    <property type="nucleotide sequence ID" value="NZ_JQCP01000002.1"/>
</dbReference>
<dbReference type="Pfam" id="PF02446">
    <property type="entry name" value="Glyco_hydro_77"/>
    <property type="match status" value="1"/>
</dbReference>
<reference evidence="11 12" key="1">
    <citation type="journal article" date="2015" name="Genome Announc.">
        <title>Expanding the biotechnology potential of lactobacilli through comparative genomics of 213 strains and associated genera.</title>
        <authorList>
            <person name="Sun Z."/>
            <person name="Harris H.M."/>
            <person name="McCann A."/>
            <person name="Guo C."/>
            <person name="Argimon S."/>
            <person name="Zhang W."/>
            <person name="Yang X."/>
            <person name="Jeffery I.B."/>
            <person name="Cooney J.C."/>
            <person name="Kagawa T.F."/>
            <person name="Liu W."/>
            <person name="Song Y."/>
            <person name="Salvetti E."/>
            <person name="Wrobel A."/>
            <person name="Rasinkangas P."/>
            <person name="Parkhill J."/>
            <person name="Rea M.C."/>
            <person name="O'Sullivan O."/>
            <person name="Ritari J."/>
            <person name="Douillard F.P."/>
            <person name="Paul Ross R."/>
            <person name="Yang R."/>
            <person name="Briner A.E."/>
            <person name="Felis G.E."/>
            <person name="de Vos W.M."/>
            <person name="Barrangou R."/>
            <person name="Klaenhammer T.R."/>
            <person name="Caufield P.W."/>
            <person name="Cui Y."/>
            <person name="Zhang H."/>
            <person name="O'Toole P.W."/>
        </authorList>
    </citation>
    <scope>NUCLEOTIDE SEQUENCE [LARGE SCALE GENOMIC DNA]</scope>
    <source>
        <strain evidence="11 12">DSM 7090</strain>
    </source>
</reference>
<dbReference type="Gene3D" id="2.60.40.1180">
    <property type="entry name" value="Golgi alpha-mannosidase II"/>
    <property type="match status" value="1"/>
</dbReference>
<evidence type="ECO:0000256" key="6">
    <source>
        <dbReference type="ARBA" id="ARBA00022679"/>
    </source>
</evidence>
<keyword evidence="12" id="KW-1185">Reference proteome</keyword>
<evidence type="ECO:0000256" key="2">
    <source>
        <dbReference type="ARBA" id="ARBA00005684"/>
    </source>
</evidence>
<dbReference type="Gene3D" id="2.60.40.10">
    <property type="entry name" value="Immunoglobulins"/>
    <property type="match status" value="1"/>
</dbReference>
<evidence type="ECO:0000256" key="7">
    <source>
        <dbReference type="ARBA" id="ARBA00023277"/>
    </source>
</evidence>
<dbReference type="GeneID" id="84904645"/>
<dbReference type="InterPro" id="IPR013783">
    <property type="entry name" value="Ig-like_fold"/>
</dbReference>
<comment type="similarity">
    <text evidence="2">Belongs to the disproportionating enzyme family.</text>
</comment>
<protein>
    <recommendedName>
        <fullName evidence="4">4-alpha-glucanotransferase</fullName>
        <ecNumber evidence="3">2.4.1.25</ecNumber>
    </recommendedName>
    <alternativeName>
        <fullName evidence="8">Amylomaltase</fullName>
    </alternativeName>
    <alternativeName>
        <fullName evidence="9">Disproportionating enzyme</fullName>
    </alternativeName>
</protein>
<keyword evidence="7" id="KW-0119">Carbohydrate metabolism</keyword>
<keyword evidence="6" id="KW-0808">Transferase</keyword>
<evidence type="ECO:0000256" key="4">
    <source>
        <dbReference type="ARBA" id="ARBA00020295"/>
    </source>
</evidence>
<dbReference type="PANTHER" id="PTHR32438:SF5">
    <property type="entry name" value="4-ALPHA-GLUCANOTRANSFERASE DPE1, CHLOROPLASTIC_AMYLOPLASTIC"/>
    <property type="match status" value="1"/>
</dbReference>
<evidence type="ECO:0000256" key="8">
    <source>
        <dbReference type="ARBA" id="ARBA00031423"/>
    </source>
</evidence>
<gene>
    <name evidence="11" type="ORF">IV60_GL000857</name>
</gene>
<proteinExistence type="inferred from homology"/>
<dbReference type="SMART" id="SM00642">
    <property type="entry name" value="Aamy"/>
    <property type="match status" value="1"/>
</dbReference>
<dbReference type="EC" id="2.4.1.25" evidence="3"/>
<dbReference type="Pfam" id="PF00128">
    <property type="entry name" value="Alpha-amylase"/>
    <property type="match status" value="1"/>
</dbReference>
<dbReference type="InterPro" id="IPR006047">
    <property type="entry name" value="GH13_cat_dom"/>
</dbReference>
<dbReference type="InterPro" id="IPR013780">
    <property type="entry name" value="Glyco_hydro_b"/>
</dbReference>
<evidence type="ECO:0000313" key="12">
    <source>
        <dbReference type="Proteomes" id="UP000051927"/>
    </source>
</evidence>
<accession>A0ABR5Q0M5</accession>
<comment type="catalytic activity">
    <reaction evidence="1">
        <text>Transfers a segment of a (1-&gt;4)-alpha-D-glucan to a new position in an acceptor, which may be glucose or a (1-&gt;4)-alpha-D-glucan.</text>
        <dbReference type="EC" id="2.4.1.25"/>
    </reaction>
</comment>
<dbReference type="Gene3D" id="3.20.20.80">
    <property type="entry name" value="Glycosidases"/>
    <property type="match status" value="3"/>
</dbReference>
<evidence type="ECO:0000259" key="10">
    <source>
        <dbReference type="SMART" id="SM00642"/>
    </source>
</evidence>
<dbReference type="InterPro" id="IPR017853">
    <property type="entry name" value="GH"/>
</dbReference>
<evidence type="ECO:0000256" key="5">
    <source>
        <dbReference type="ARBA" id="ARBA00022676"/>
    </source>
</evidence>
<dbReference type="InterPro" id="IPR045857">
    <property type="entry name" value="O16G_dom_2"/>
</dbReference>
<sequence>MQAFHSTSLATYRRPFGAVREGEQVTLSIAVWDDDVTSCTLRLWIEGDGEKNLSMQRVQRPTYTGEVGPQVVDTHSGGFESAASSEVPADAALFSVSFVPETTGIVWYRFDITASDGAVWKYGAREGWVTGVGAFTFGDPPSFQLTVYTPRSIRPVWYEEGIAYQIFPDRFARGADWHGRAERALEKPRKGPKRELVEDWDRAPKYVRDENGRILKWDFYGGTLEGITEKLEYLQRLGITIIYLNPIFEAASNHRYDTADYLSIDPILGDEESFKVLCREAQARGISIILDGVFNHTGADSRYFNRDGNYADVGVCQGKSSPYADWFTLAEDGSYASWWGVDDLPDVNETSDSFRNFICGEDGVVRRWIRAGARGWRLDVADELSDGFLAEIHKAAVAERSDAVVIGEVWEDASNKRAYGELKRYFADDELDGTMNYPLRSGVLKYLRGEISASELSHRLEELRENYPKRAFFSSLNLMGSHDRARIMTILSGAPYSRTAPAETQEFPLSSDERGLGKSRLWAACVIQMTMPGVPCVYYGDELGLEGNRDPYNRATMPWGQADDGVRGASRPGDKDCTAIYRNSIALRKVLPVLTSGEFEPFAPNDDVFGFWRYNGTREQHADVLHDPDERICVLINRSLSNVQNIHVPVAPGMLVSDIITGQVLETKNGAVDVFMWPLGTVVLHIHRPHRLQRPMQRGMGILAHITSLPQRPGVALSAKTKKTSHAGTIGADAHDFVDWLEEAGQKYWQILPINPTDEFGSPYAGLSAFAGNAELLDGGADGALARFEALAHNTFFRYQYQEFCKKNAFWLEPYAAFRALKDHFGTAVCWQEWLEEYKTYMPELVARAGVREGAERRRRIQFMFEREWHELKEYAHKHGVRIIGDMPMFVSADSADVWAHPEIFDLDADGYPSSQPGIPPDSFAPQGQLWGNPVYKWDVLKQQEYAWWLQRFERSFDLYDFTRLDHFIGFTSFYDVQIGHAASEGSDVFGPGLDLFRVAFQHFGALPLIAEDLGSITPAVRALLAETGIPGMSVAVFSNQDPRERFEANLETIVYTSTHDTPTLAGYLKRRFIYPDNENAWCDGSFDEKTHEAFERVLKNVLTLPNDVAVIPLQDILGLDDSARMNVPGTVEGNWSWRCSSGMLTSAVAEKLRALAKHVAR</sequence>
<dbReference type="Gene3D" id="3.90.400.10">
    <property type="entry name" value="Oligo-1,6-glucosidase, Domain 2"/>
    <property type="match status" value="1"/>
</dbReference>
<evidence type="ECO:0000256" key="1">
    <source>
        <dbReference type="ARBA" id="ARBA00000439"/>
    </source>
</evidence>
<dbReference type="EMBL" id="JQCP01000002">
    <property type="protein sequence ID" value="KRO02420.1"/>
    <property type="molecule type" value="Genomic_DNA"/>
</dbReference>
<keyword evidence="5" id="KW-0328">Glycosyltransferase</keyword>
<name>A0ABR5Q0M5_9ACTN</name>
<evidence type="ECO:0000313" key="11">
    <source>
        <dbReference type="EMBL" id="KRO02420.1"/>
    </source>
</evidence>
<comment type="caution">
    <text evidence="11">The sequence shown here is derived from an EMBL/GenBank/DDBJ whole genome shotgun (WGS) entry which is preliminary data.</text>
</comment>